<comment type="function">
    <text evidence="7">Transfers an acetyl group from acetyl-CoA to L-homoserine, forming acetyl-L-homoserine.</text>
</comment>
<dbReference type="OrthoDB" id="9800754at2"/>
<evidence type="ECO:0000256" key="3">
    <source>
        <dbReference type="ARBA" id="ARBA00022605"/>
    </source>
</evidence>
<evidence type="ECO:0000256" key="1">
    <source>
        <dbReference type="ARBA" id="ARBA00011738"/>
    </source>
</evidence>
<dbReference type="InterPro" id="IPR029058">
    <property type="entry name" value="AB_hydrolase_fold"/>
</dbReference>
<dbReference type="UniPathway" id="UPA00051">
    <property type="reaction ID" value="UER00074"/>
</dbReference>
<dbReference type="GO" id="GO:0009086">
    <property type="term" value="P:methionine biosynthetic process"/>
    <property type="evidence" value="ECO:0007669"/>
    <property type="project" value="UniProtKB-UniRule"/>
</dbReference>
<evidence type="ECO:0000256" key="7">
    <source>
        <dbReference type="HAMAP-Rule" id="MF_00296"/>
    </source>
</evidence>
<dbReference type="FunFam" id="1.10.1740.110:FF:000001">
    <property type="entry name" value="Homoserine O-acetyltransferase"/>
    <property type="match status" value="1"/>
</dbReference>
<feature type="binding site" evidence="7">
    <location>
        <position position="236"/>
    </location>
    <ligand>
        <name>substrate</name>
    </ligand>
</feature>
<dbReference type="InterPro" id="IPR000073">
    <property type="entry name" value="AB_hydrolase_1"/>
</dbReference>
<evidence type="ECO:0000256" key="8">
    <source>
        <dbReference type="PIRSR" id="PIRSR000443-1"/>
    </source>
</evidence>
<keyword evidence="11" id="KW-1185">Reference proteome</keyword>
<comment type="similarity">
    <text evidence="7">Belongs to the AB hydrolase superfamily. MetX family.</text>
</comment>
<feature type="active site" evidence="7 8">
    <location>
        <position position="365"/>
    </location>
</feature>
<dbReference type="NCBIfam" id="NF001209">
    <property type="entry name" value="PRK00175.1"/>
    <property type="match status" value="1"/>
</dbReference>
<keyword evidence="6 7" id="KW-0012">Acyltransferase</keyword>
<comment type="subcellular location">
    <subcellularLocation>
        <location evidence="7">Cytoplasm</location>
    </subcellularLocation>
</comment>
<organism evidence="10 11">
    <name type="scientific">Roseibium hamelinense</name>
    <dbReference type="NCBI Taxonomy" id="150831"/>
    <lineage>
        <taxon>Bacteria</taxon>
        <taxon>Pseudomonadati</taxon>
        <taxon>Pseudomonadota</taxon>
        <taxon>Alphaproteobacteria</taxon>
        <taxon>Hyphomicrobiales</taxon>
        <taxon>Stappiaceae</taxon>
        <taxon>Roseibium</taxon>
    </lineage>
</organism>
<gene>
    <name evidence="7" type="primary">metXA</name>
    <name evidence="10" type="ORF">JM93_03228</name>
</gene>
<comment type="subunit">
    <text evidence="1 7">Homodimer.</text>
</comment>
<evidence type="ECO:0000259" key="9">
    <source>
        <dbReference type="Pfam" id="PF00561"/>
    </source>
</evidence>
<evidence type="ECO:0000256" key="4">
    <source>
        <dbReference type="ARBA" id="ARBA00022679"/>
    </source>
</evidence>
<evidence type="ECO:0000256" key="6">
    <source>
        <dbReference type="ARBA" id="ARBA00023315"/>
    </source>
</evidence>
<dbReference type="InterPro" id="IPR008220">
    <property type="entry name" value="HAT_MetX-like"/>
</dbReference>
<dbReference type="PANTHER" id="PTHR32268">
    <property type="entry name" value="HOMOSERINE O-ACETYLTRANSFERASE"/>
    <property type="match status" value="1"/>
</dbReference>
<comment type="caution">
    <text evidence="10">The sequence shown here is derived from an EMBL/GenBank/DDBJ whole genome shotgun (WGS) entry which is preliminary data.</text>
</comment>
<dbReference type="HAMAP" id="MF_00296">
    <property type="entry name" value="MetX_acyltransf"/>
    <property type="match status" value="1"/>
</dbReference>
<dbReference type="EMBL" id="VLLF01000008">
    <property type="protein sequence ID" value="TWI82714.1"/>
    <property type="molecule type" value="Genomic_DNA"/>
</dbReference>
<dbReference type="GO" id="GO:0005737">
    <property type="term" value="C:cytoplasm"/>
    <property type="evidence" value="ECO:0007669"/>
    <property type="project" value="UniProtKB-SubCell"/>
</dbReference>
<proteinExistence type="inferred from homology"/>
<comment type="catalytic activity">
    <reaction evidence="7">
        <text>L-homoserine + acetyl-CoA = O-acetyl-L-homoserine + CoA</text>
        <dbReference type="Rhea" id="RHEA:13701"/>
        <dbReference type="ChEBI" id="CHEBI:57287"/>
        <dbReference type="ChEBI" id="CHEBI:57288"/>
        <dbReference type="ChEBI" id="CHEBI:57476"/>
        <dbReference type="ChEBI" id="CHEBI:57716"/>
        <dbReference type="EC" id="2.3.1.31"/>
    </reaction>
</comment>
<comment type="caution">
    <text evidence="7">Lacks conserved residue(s) required for the propagation of feature annotation.</text>
</comment>
<evidence type="ECO:0000313" key="11">
    <source>
        <dbReference type="Proteomes" id="UP000320593"/>
    </source>
</evidence>
<feature type="binding site" evidence="7">
    <location>
        <position position="366"/>
    </location>
    <ligand>
        <name>substrate</name>
    </ligand>
</feature>
<feature type="domain" description="AB hydrolase-1" evidence="9">
    <location>
        <begin position="61"/>
        <end position="370"/>
    </location>
</feature>
<evidence type="ECO:0000313" key="10">
    <source>
        <dbReference type="EMBL" id="TWI82714.1"/>
    </source>
</evidence>
<dbReference type="Gene3D" id="1.10.1740.110">
    <property type="match status" value="1"/>
</dbReference>
<dbReference type="RefSeq" id="WP_145345356.1">
    <property type="nucleotide sequence ID" value="NZ_SMLY01000078.1"/>
</dbReference>
<feature type="active site" description="Nucleophile" evidence="7 8">
    <location>
        <position position="166"/>
    </location>
</feature>
<accession>A0A562SP88</accession>
<dbReference type="PIRSF" id="PIRSF000443">
    <property type="entry name" value="Homoser_Ac_trans"/>
    <property type="match status" value="1"/>
</dbReference>
<feature type="active site" evidence="7 8">
    <location>
        <position position="332"/>
    </location>
</feature>
<dbReference type="PANTHER" id="PTHR32268:SF11">
    <property type="entry name" value="HOMOSERINE O-ACETYLTRANSFERASE"/>
    <property type="match status" value="1"/>
</dbReference>
<dbReference type="EC" id="2.3.1.31" evidence="7"/>
<dbReference type="GO" id="GO:0009092">
    <property type="term" value="P:homoserine metabolic process"/>
    <property type="evidence" value="ECO:0007669"/>
    <property type="project" value="TreeGrafter"/>
</dbReference>
<reference evidence="10 11" key="1">
    <citation type="submission" date="2019-07" db="EMBL/GenBank/DDBJ databases">
        <title>Genomic Encyclopedia of Archaeal and Bacterial Type Strains, Phase II (KMG-II): from individual species to whole genera.</title>
        <authorList>
            <person name="Goeker M."/>
        </authorList>
    </citation>
    <scope>NUCLEOTIDE SEQUENCE [LARGE SCALE GENOMIC DNA]</scope>
    <source>
        <strain evidence="10 11">ATCC BAA-252</strain>
    </source>
</reference>
<comment type="pathway">
    <text evidence="7">Amino-acid biosynthesis; L-methionine biosynthesis via de novo pathway; O-acetyl-L-homoserine from L-homoserine: step 1/1.</text>
</comment>
<keyword evidence="4 7" id="KW-0808">Transferase</keyword>
<dbReference type="GO" id="GO:0004414">
    <property type="term" value="F:homoserine O-acetyltransferase activity"/>
    <property type="evidence" value="ECO:0007669"/>
    <property type="project" value="UniProtKB-UniRule"/>
</dbReference>
<keyword evidence="3 7" id="KW-0028">Amino-acid biosynthesis</keyword>
<dbReference type="Gene3D" id="3.40.50.1820">
    <property type="entry name" value="alpha/beta hydrolase"/>
    <property type="match status" value="1"/>
</dbReference>
<protein>
    <recommendedName>
        <fullName evidence="7">Homoserine O-acetyltransferase</fullName>
        <shortName evidence="7">HAT</shortName>
        <ecNumber evidence="7">2.3.1.31</ecNumber>
    </recommendedName>
    <alternativeName>
        <fullName evidence="7">Homoserine transacetylase</fullName>
        <shortName evidence="7">HTA</shortName>
    </alternativeName>
</protein>
<sequence length="399" mass="43108">MLGDTASQSILEVSLREVETPSSKLTRFGSDRPLKLDSGATLGPWQIAYETYGTLNAGKTNAVLICHALTGDQYVASTNPITGKPGWWNKMVGPGCPIDTNHYFVICANVLCGCLGTTGPANVNSTTGQPYGLTMPVVTIRDMVRAQAQLIDYLGIETLFMVAGGSMGGMQVLQWAASYPERVFAAVPIAAGARHSSQNIAFHEVGRQAIMADPDWNGGNYIAKGTRPTKGLAVARMAAHITYMSDESLHQKFGRNLQDRDNLTFGFDADFQIESYLRHQGMTFVDRFDANSYLYVTRAMDYFDLAAEFGGTLANAFKQTATRFCVMSFTSDWLFPTSESKAVVKALNAAAANVSFVEVETDRGHDAFLLDVPEMFSTIRGFVTGAAHARGIPAPGGAD</sequence>
<dbReference type="NCBIfam" id="TIGR01392">
    <property type="entry name" value="homoserO_Ac_trn"/>
    <property type="match status" value="1"/>
</dbReference>
<evidence type="ECO:0000256" key="5">
    <source>
        <dbReference type="ARBA" id="ARBA00023167"/>
    </source>
</evidence>
<keyword evidence="2 7" id="KW-0963">Cytoplasm</keyword>
<dbReference type="SUPFAM" id="SSF53474">
    <property type="entry name" value="alpha/beta-Hydrolases"/>
    <property type="match status" value="1"/>
</dbReference>
<evidence type="ECO:0000256" key="2">
    <source>
        <dbReference type="ARBA" id="ARBA00022490"/>
    </source>
</evidence>
<keyword evidence="5 7" id="KW-0486">Methionine biosynthesis</keyword>
<name>A0A562SP88_9HYPH</name>
<dbReference type="Pfam" id="PF00561">
    <property type="entry name" value="Abhydrolase_1"/>
    <property type="match status" value="1"/>
</dbReference>
<dbReference type="AlphaFoldDB" id="A0A562SP88"/>
<dbReference type="Proteomes" id="UP000320593">
    <property type="component" value="Unassembled WGS sequence"/>
</dbReference>